<gene>
    <name evidence="1" type="ORF">SEMRO_1449_G273700.1</name>
</gene>
<dbReference type="AlphaFoldDB" id="A0A9N8EN44"/>
<organism evidence="1 2">
    <name type="scientific">Seminavis robusta</name>
    <dbReference type="NCBI Taxonomy" id="568900"/>
    <lineage>
        <taxon>Eukaryota</taxon>
        <taxon>Sar</taxon>
        <taxon>Stramenopiles</taxon>
        <taxon>Ochrophyta</taxon>
        <taxon>Bacillariophyta</taxon>
        <taxon>Bacillariophyceae</taxon>
        <taxon>Bacillariophycidae</taxon>
        <taxon>Naviculales</taxon>
        <taxon>Naviculaceae</taxon>
        <taxon>Seminavis</taxon>
    </lineage>
</organism>
<proteinExistence type="predicted"/>
<dbReference type="SUPFAM" id="SSF52087">
    <property type="entry name" value="CRAL/TRIO domain"/>
    <property type="match status" value="1"/>
</dbReference>
<comment type="caution">
    <text evidence="1">The sequence shown here is derived from an EMBL/GenBank/DDBJ whole genome shotgun (WGS) entry which is preliminary data.</text>
</comment>
<protein>
    <submittedName>
        <fullName evidence="1">Uncharacterized protein</fullName>
    </submittedName>
</protein>
<dbReference type="EMBL" id="CAICTM010001447">
    <property type="protein sequence ID" value="CAB9523728.1"/>
    <property type="molecule type" value="Genomic_DNA"/>
</dbReference>
<dbReference type="Proteomes" id="UP001153069">
    <property type="component" value="Unassembled WGS sequence"/>
</dbReference>
<sequence length="273" mass="31213">MNIDAEIPELEAGVVGHAGNDAGANEEGDDDMEEVTQDALNTRILRYNDPRRMQLSREERDWALDIKDVIEADPEICNLSDFMYAQLAIIHQDDIPTAVDIASKLYHEEGCYVHVLDLATIDIDSMKDQENCRTSLAGAFYMNQCLNPDLESVRRGMIIMLECEGYQWVPKSCDMKYSEQYWNDVGGIYPCRVRQYRCFNTPMVFNVLKSLGRPFVPAEIYSRMVLGCRFEQRLDAVFAVPTVEATEQRFLGRSIDALTMRYANERTFSLDAV</sequence>
<dbReference type="InterPro" id="IPR036865">
    <property type="entry name" value="CRAL-TRIO_dom_sf"/>
</dbReference>
<keyword evidence="2" id="KW-1185">Reference proteome</keyword>
<name>A0A9N8EN44_9STRA</name>
<evidence type="ECO:0000313" key="2">
    <source>
        <dbReference type="Proteomes" id="UP001153069"/>
    </source>
</evidence>
<reference evidence="1" key="1">
    <citation type="submission" date="2020-06" db="EMBL/GenBank/DDBJ databases">
        <authorList>
            <consortium name="Plant Systems Biology data submission"/>
        </authorList>
    </citation>
    <scope>NUCLEOTIDE SEQUENCE</scope>
    <source>
        <strain evidence="1">D6</strain>
    </source>
</reference>
<accession>A0A9N8EN44</accession>
<dbReference type="Gene3D" id="3.40.525.10">
    <property type="entry name" value="CRAL-TRIO lipid binding domain"/>
    <property type="match status" value="1"/>
</dbReference>
<evidence type="ECO:0000313" key="1">
    <source>
        <dbReference type="EMBL" id="CAB9523728.1"/>
    </source>
</evidence>